<dbReference type="Proteomes" id="UP000887540">
    <property type="component" value="Unplaced"/>
</dbReference>
<dbReference type="WBParaSite" id="ACRNAN_scaffold7469.g32741.t1">
    <property type="protein sequence ID" value="ACRNAN_scaffold7469.g32741.t1"/>
    <property type="gene ID" value="ACRNAN_scaffold7469.g32741"/>
</dbReference>
<protein>
    <submittedName>
        <fullName evidence="3">Uncharacterized protein</fullName>
    </submittedName>
</protein>
<evidence type="ECO:0000313" key="2">
    <source>
        <dbReference type="Proteomes" id="UP000887540"/>
    </source>
</evidence>
<evidence type="ECO:0000313" key="3">
    <source>
        <dbReference type="WBParaSite" id="ACRNAN_scaffold7469.g32741.t1"/>
    </source>
</evidence>
<keyword evidence="1" id="KW-0812">Transmembrane</keyword>
<evidence type="ECO:0000256" key="1">
    <source>
        <dbReference type="SAM" id="Phobius"/>
    </source>
</evidence>
<feature type="transmembrane region" description="Helical" evidence="1">
    <location>
        <begin position="39"/>
        <end position="67"/>
    </location>
</feature>
<organism evidence="2 3">
    <name type="scientific">Acrobeloides nanus</name>
    <dbReference type="NCBI Taxonomy" id="290746"/>
    <lineage>
        <taxon>Eukaryota</taxon>
        <taxon>Metazoa</taxon>
        <taxon>Ecdysozoa</taxon>
        <taxon>Nematoda</taxon>
        <taxon>Chromadorea</taxon>
        <taxon>Rhabditida</taxon>
        <taxon>Tylenchina</taxon>
        <taxon>Cephalobomorpha</taxon>
        <taxon>Cephaloboidea</taxon>
        <taxon>Cephalobidae</taxon>
        <taxon>Acrobeloides</taxon>
    </lineage>
</organism>
<keyword evidence="1" id="KW-0472">Membrane</keyword>
<keyword evidence="1" id="KW-1133">Transmembrane helix</keyword>
<accession>A0A914EDJ8</accession>
<sequence>MTSEFDDIVGVINFSYPDNFNFSGTAEKQLFETGAEGNVIVIFTFVLVWVLLGIVSIHLGLTLWFAYMDRRIVPRTSYDIPVPPMFPGPAFVNPLVGARPSGILATCTTVQLPTAMVGPNVGPPPPAYTLAESVASTSAGDFEEIPLTTLPAVLETSVQEHVSNNPSTIASLARKALSDSIGNKC</sequence>
<name>A0A914EDJ8_9BILA</name>
<reference evidence="3" key="1">
    <citation type="submission" date="2022-11" db="UniProtKB">
        <authorList>
            <consortium name="WormBaseParasite"/>
        </authorList>
    </citation>
    <scope>IDENTIFICATION</scope>
</reference>
<keyword evidence="2" id="KW-1185">Reference proteome</keyword>
<dbReference type="AlphaFoldDB" id="A0A914EDJ8"/>
<proteinExistence type="predicted"/>